<dbReference type="PANTHER" id="PTHR43273">
    <property type="entry name" value="ANAEROBIC SULFATASE-MATURATING ENZYME HOMOLOG ASLB-RELATED"/>
    <property type="match status" value="1"/>
</dbReference>
<dbReference type="InterPro" id="IPR000385">
    <property type="entry name" value="MoaA_NifB_PqqE_Fe-S-bd_CS"/>
</dbReference>
<dbReference type="EMBL" id="CP059066">
    <property type="protein sequence ID" value="QSQ09660.1"/>
    <property type="molecule type" value="Genomic_DNA"/>
</dbReference>
<dbReference type="KEGG" id="kme:H0A61_02039"/>
<protein>
    <submittedName>
        <fullName evidence="8">Anaerobic sulfatase-maturating enzyme</fullName>
        <ecNumber evidence="8">1.8.98.-</ecNumber>
    </submittedName>
</protein>
<dbReference type="InterPro" id="IPR047602">
    <property type="entry name" value="SPASM_CteB-like"/>
</dbReference>
<dbReference type="GO" id="GO:0016491">
    <property type="term" value="F:oxidoreductase activity"/>
    <property type="evidence" value="ECO:0007669"/>
    <property type="project" value="UniProtKB-KW"/>
</dbReference>
<dbReference type="InterPro" id="IPR023885">
    <property type="entry name" value="4Fe4S-binding_SPASM_dom"/>
</dbReference>
<dbReference type="SFLD" id="SFLDG01386">
    <property type="entry name" value="main_SPASM_domain-containing"/>
    <property type="match status" value="1"/>
</dbReference>
<evidence type="ECO:0000256" key="5">
    <source>
        <dbReference type="ARBA" id="ARBA00023004"/>
    </source>
</evidence>
<organism evidence="8 9">
    <name type="scientific">Koleobacter methoxysyntrophicus</name>
    <dbReference type="NCBI Taxonomy" id="2751313"/>
    <lineage>
        <taxon>Bacteria</taxon>
        <taxon>Bacillati</taxon>
        <taxon>Bacillota</taxon>
        <taxon>Clostridia</taxon>
        <taxon>Koleobacterales</taxon>
        <taxon>Koleobacteraceae</taxon>
        <taxon>Koleobacter</taxon>
    </lineage>
</organism>
<keyword evidence="9" id="KW-1185">Reference proteome</keyword>
<dbReference type="SFLD" id="SFLDG01067">
    <property type="entry name" value="SPASM/twitch_domain_containing"/>
    <property type="match status" value="1"/>
</dbReference>
<dbReference type="GO" id="GO:0051539">
    <property type="term" value="F:4 iron, 4 sulfur cluster binding"/>
    <property type="evidence" value="ECO:0007669"/>
    <property type="project" value="UniProtKB-KW"/>
</dbReference>
<evidence type="ECO:0000313" key="8">
    <source>
        <dbReference type="EMBL" id="QSQ09660.1"/>
    </source>
</evidence>
<evidence type="ECO:0000256" key="2">
    <source>
        <dbReference type="ARBA" id="ARBA00022485"/>
    </source>
</evidence>
<dbReference type="InterPro" id="IPR024025">
    <property type="entry name" value="SCIFF_rSAM_maturase"/>
</dbReference>
<dbReference type="SFLD" id="SFLDG01384">
    <property type="entry name" value="thioether_bond_formation_requi"/>
    <property type="match status" value="1"/>
</dbReference>
<sequence>MLNTVHKFEIGDTKIVLDINSGAVYLIDDITYDVLDYYGELLEEEIIAKLKHKYAPAKIKEVIGELNELKASESLFTEFDYEPIVKRIEGNSTIKALCLNIAHDCNLSCYYCFASDGHYKGKRELMPFSVAKEAVRFLVLNSGDIKNLEIDFFGGEPLLNFDTVKETVSYARSLEREYNKKFHFTITTNCTLLDDDMINYLHKNMDNIVLSIDGRKEINDAIRVRRDGSGTYDSIIDNIKKVVELRERDGKDYFVRGTFTKYNLDFCQDVLHLADLGFKEISVEPVVADEKEEYMFTESDLPRIHEEYEKIAYEYLRRKKTGKAPFEFYHFKINLYKGPCQYRRISACGAGREYLAVVPNGDIYPCHQFVGNPKFVMGNVFEKVLEESICNQFKKLHIYSKQECPSCWARFFCSGGCNANNFNINGDISKPYKLSCELQKKRIECAVFLSCKEKLEADSPDDPRPGNS</sequence>
<dbReference type="AlphaFoldDB" id="A0A8A0RQ02"/>
<dbReference type="EC" id="1.8.98.-" evidence="8"/>
<evidence type="ECO:0000313" key="9">
    <source>
        <dbReference type="Proteomes" id="UP000662904"/>
    </source>
</evidence>
<dbReference type="InterPro" id="IPR007197">
    <property type="entry name" value="rSAM"/>
</dbReference>
<dbReference type="PANTHER" id="PTHR43273:SF8">
    <property type="entry name" value="RADICAL SAM DOMAIN PROTEIN"/>
    <property type="match status" value="1"/>
</dbReference>
<dbReference type="PROSITE" id="PS01305">
    <property type="entry name" value="MOAA_NIFB_PQQE"/>
    <property type="match status" value="1"/>
</dbReference>
<dbReference type="PROSITE" id="PS51918">
    <property type="entry name" value="RADICAL_SAM"/>
    <property type="match status" value="1"/>
</dbReference>
<dbReference type="Pfam" id="PF04055">
    <property type="entry name" value="Radical_SAM"/>
    <property type="match status" value="1"/>
</dbReference>
<dbReference type="InterPro" id="IPR013785">
    <property type="entry name" value="Aldolase_TIM"/>
</dbReference>
<evidence type="ECO:0000259" key="7">
    <source>
        <dbReference type="PROSITE" id="PS51918"/>
    </source>
</evidence>
<dbReference type="CDD" id="cd21124">
    <property type="entry name" value="SPASM_CteB-like"/>
    <property type="match status" value="1"/>
</dbReference>
<evidence type="ECO:0000256" key="3">
    <source>
        <dbReference type="ARBA" id="ARBA00022691"/>
    </source>
</evidence>
<evidence type="ECO:0000256" key="6">
    <source>
        <dbReference type="ARBA" id="ARBA00023014"/>
    </source>
</evidence>
<dbReference type="GO" id="GO:0046872">
    <property type="term" value="F:metal ion binding"/>
    <property type="evidence" value="ECO:0007669"/>
    <property type="project" value="UniProtKB-KW"/>
</dbReference>
<evidence type="ECO:0000256" key="1">
    <source>
        <dbReference type="ARBA" id="ARBA00001966"/>
    </source>
</evidence>
<dbReference type="Proteomes" id="UP000662904">
    <property type="component" value="Chromosome"/>
</dbReference>
<keyword evidence="2" id="KW-0004">4Fe-4S</keyword>
<dbReference type="Gene3D" id="3.20.20.70">
    <property type="entry name" value="Aldolase class I"/>
    <property type="match status" value="1"/>
</dbReference>
<evidence type="ECO:0000256" key="4">
    <source>
        <dbReference type="ARBA" id="ARBA00022723"/>
    </source>
</evidence>
<dbReference type="InterPro" id="IPR023867">
    <property type="entry name" value="Sulphatase_maturase_rSAM"/>
</dbReference>
<keyword evidence="4" id="KW-0479">Metal-binding</keyword>
<dbReference type="InterPro" id="IPR058240">
    <property type="entry name" value="rSAM_sf"/>
</dbReference>
<dbReference type="NCBIfam" id="TIGR04085">
    <property type="entry name" value="rSAM_more_4Fe4S"/>
    <property type="match status" value="1"/>
</dbReference>
<keyword evidence="6" id="KW-0411">Iron-sulfur</keyword>
<name>A0A8A0RQ02_9FIRM</name>
<proteinExistence type="predicted"/>
<feature type="domain" description="Radical SAM core" evidence="7">
    <location>
        <begin position="91"/>
        <end position="327"/>
    </location>
</feature>
<dbReference type="SUPFAM" id="SSF102114">
    <property type="entry name" value="Radical SAM enzymes"/>
    <property type="match status" value="1"/>
</dbReference>
<keyword evidence="3" id="KW-0949">S-adenosyl-L-methionine</keyword>
<keyword evidence="8" id="KW-0560">Oxidoreductase</keyword>
<dbReference type="CDD" id="cd01335">
    <property type="entry name" value="Radical_SAM"/>
    <property type="match status" value="1"/>
</dbReference>
<reference evidence="8" key="1">
    <citation type="submission" date="2020-07" db="EMBL/GenBank/DDBJ databases">
        <title>Koleobacter methoxysyntrophicus gen. nov., sp. nov., a novel anaerobic bacterium isolated from deep subsurface oil field and proposal of Koleobacterales ord. nov. in the phylum Firmicutes.</title>
        <authorList>
            <person name="Sakamoto S."/>
            <person name="Tamaki H."/>
        </authorList>
    </citation>
    <scope>NUCLEOTIDE SEQUENCE</scope>
    <source>
        <strain evidence="8">NRmbB1</strain>
    </source>
</reference>
<keyword evidence="5" id="KW-0408">Iron</keyword>
<dbReference type="Pfam" id="PF13186">
    <property type="entry name" value="SPASM"/>
    <property type="match status" value="1"/>
</dbReference>
<comment type="cofactor">
    <cofactor evidence="1">
        <name>[4Fe-4S] cluster</name>
        <dbReference type="ChEBI" id="CHEBI:49883"/>
    </cofactor>
</comment>
<accession>A0A8A0RQ02</accession>
<dbReference type="SFLD" id="SFLDS00029">
    <property type="entry name" value="Radical_SAM"/>
    <property type="match status" value="1"/>
</dbReference>
<gene>
    <name evidence="8" type="ORF">H0A61_02039</name>
</gene>
<dbReference type="NCBIfam" id="TIGR03974">
    <property type="entry name" value="rSAM_six_Cys"/>
    <property type="match status" value="1"/>
</dbReference>